<dbReference type="RefSeq" id="WP_006000832.1">
    <property type="nucleotide sequence ID" value="NZ_AAEW02000010.1"/>
</dbReference>
<dbReference type="PANTHER" id="PTHR11814">
    <property type="entry name" value="SULFATE TRANSPORTER"/>
    <property type="match status" value="1"/>
</dbReference>
<dbReference type="EMBL" id="AAEW02000010">
    <property type="protein sequence ID" value="EAT15493.1"/>
    <property type="molecule type" value="Genomic_DNA"/>
</dbReference>
<sequence length="454" mass="49688">MDDSAKLSLENILRNCVIGFTVSFIALSLGAALGILSGRGAFSGMLSAGIIALITALLGGTRVQCSGPTAPMSAVSAVVVAFAYERVAMSSQADQFINLVFLLTGLLLLMMALLRLGRFIRLVPNVVVSGFMSGIALLIWQDQLYVVFGWGDKLALKGGMGANAVVVVATLVLIFVLAPLMRHLVGRRARFLPSTLLAIILVSVGCALLCPEVERVQINGSFGGADFFGFIQQQWPRDWSLATLKAALPFSIQLTLLCYLDTLLTSLVVDKMSGEVTRQNQELMAQGVASGACALVGGIPGAQATIRSVLMLKEEANLRLAGIVTGAFVLIEMMLFQEWINYIPKAVFVGVLMKVGYDVFDFMPLRLYLKQLVTKRWYQWKDFFSRRDEREIYVTNREGLMISGTAVVTLVMDLNLAVGGFTLLFYLHNLVLNRSNPMRDLVPEKETEVFYTEQ</sequence>
<dbReference type="AlphaFoldDB" id="Q1JZ01"/>
<feature type="transmembrane region" description="Helical" evidence="5">
    <location>
        <begin position="160"/>
        <end position="179"/>
    </location>
</feature>
<feature type="transmembrane region" description="Helical" evidence="5">
    <location>
        <begin position="96"/>
        <end position="115"/>
    </location>
</feature>
<feature type="transmembrane region" description="Helical" evidence="5">
    <location>
        <begin position="12"/>
        <end position="35"/>
    </location>
</feature>
<evidence type="ECO:0000259" key="6">
    <source>
        <dbReference type="Pfam" id="PF00916"/>
    </source>
</evidence>
<dbReference type="Pfam" id="PF00916">
    <property type="entry name" value="Sulfate_transp"/>
    <property type="match status" value="1"/>
</dbReference>
<feature type="domain" description="SLC26A/SulP transporter" evidence="6">
    <location>
        <begin position="19"/>
        <end position="361"/>
    </location>
</feature>
<dbReference type="OrthoDB" id="9771198at2"/>
<reference evidence="7" key="2">
    <citation type="submission" date="2006-05" db="EMBL/GenBank/DDBJ databases">
        <title>Sequencing of the draft genome and assembly of Desulfuromonas acetoxidans DSM 684.</title>
        <authorList>
            <consortium name="US DOE Joint Genome Institute (JGI-PGF)"/>
            <person name="Copeland A."/>
            <person name="Lucas S."/>
            <person name="Lapidus A."/>
            <person name="Barry K."/>
            <person name="Detter J.C."/>
            <person name="Glavina del Rio T."/>
            <person name="Hammon N."/>
            <person name="Israni S."/>
            <person name="Dalin E."/>
            <person name="Tice H."/>
            <person name="Bruce D."/>
            <person name="Pitluck S."/>
            <person name="Richardson P."/>
        </authorList>
    </citation>
    <scope>NUCLEOTIDE SEQUENCE [LARGE SCALE GENOMIC DNA]</scope>
    <source>
        <strain evidence="7">DSM 684</strain>
    </source>
</reference>
<feature type="transmembrane region" description="Helical" evidence="5">
    <location>
        <begin position="400"/>
        <end position="427"/>
    </location>
</feature>
<evidence type="ECO:0000256" key="4">
    <source>
        <dbReference type="ARBA" id="ARBA00023136"/>
    </source>
</evidence>
<evidence type="ECO:0000313" key="7">
    <source>
        <dbReference type="EMBL" id="EAT15493.1"/>
    </source>
</evidence>
<accession>Q1JZ01</accession>
<comment type="caution">
    <text evidence="7">The sequence shown here is derived from an EMBL/GenBank/DDBJ whole genome shotgun (WGS) entry which is preliminary data.</text>
</comment>
<reference evidence="7" key="1">
    <citation type="submission" date="2006-05" db="EMBL/GenBank/DDBJ databases">
        <title>Annotation of the draft genome assembly of Desulfuromonas acetoxidans DSM 684.</title>
        <authorList>
            <consortium name="US DOE Joint Genome Institute (JGI-ORNL)"/>
            <person name="Larimer F."/>
            <person name="Land M."/>
            <person name="Hauser L."/>
        </authorList>
    </citation>
    <scope>NUCLEOTIDE SEQUENCE [LARGE SCALE GENOMIC DNA]</scope>
    <source>
        <strain evidence="7">DSM 684</strain>
    </source>
</reference>
<keyword evidence="3 5" id="KW-1133">Transmembrane helix</keyword>
<keyword evidence="8" id="KW-1185">Reference proteome</keyword>
<dbReference type="InterPro" id="IPR001902">
    <property type="entry name" value="SLC26A/SulP_fam"/>
</dbReference>
<keyword evidence="2 5" id="KW-0812">Transmembrane</keyword>
<evidence type="ECO:0000313" key="8">
    <source>
        <dbReference type="Proteomes" id="UP000005695"/>
    </source>
</evidence>
<dbReference type="GO" id="GO:0055085">
    <property type="term" value="P:transmembrane transport"/>
    <property type="evidence" value="ECO:0007669"/>
    <property type="project" value="InterPro"/>
</dbReference>
<feature type="transmembrane region" description="Helical" evidence="5">
    <location>
        <begin position="122"/>
        <end position="140"/>
    </location>
</feature>
<feature type="transmembrane region" description="Helical" evidence="5">
    <location>
        <begin position="246"/>
        <end position="269"/>
    </location>
</feature>
<name>Q1JZ01_DESA6</name>
<evidence type="ECO:0000256" key="5">
    <source>
        <dbReference type="SAM" id="Phobius"/>
    </source>
</evidence>
<feature type="transmembrane region" description="Helical" evidence="5">
    <location>
        <begin position="65"/>
        <end position="84"/>
    </location>
</feature>
<feature type="transmembrane region" description="Helical" evidence="5">
    <location>
        <begin position="41"/>
        <end position="58"/>
    </location>
</feature>
<dbReference type="InterPro" id="IPR011547">
    <property type="entry name" value="SLC26A/SulP_dom"/>
</dbReference>
<keyword evidence="4 5" id="KW-0472">Membrane</keyword>
<feature type="transmembrane region" description="Helical" evidence="5">
    <location>
        <begin position="316"/>
        <end position="336"/>
    </location>
</feature>
<dbReference type="Proteomes" id="UP000005695">
    <property type="component" value="Unassembled WGS sequence"/>
</dbReference>
<dbReference type="GO" id="GO:0016020">
    <property type="term" value="C:membrane"/>
    <property type="evidence" value="ECO:0007669"/>
    <property type="project" value="UniProtKB-SubCell"/>
</dbReference>
<evidence type="ECO:0000256" key="1">
    <source>
        <dbReference type="ARBA" id="ARBA00004141"/>
    </source>
</evidence>
<gene>
    <name evidence="7" type="ORF">Dace_1355</name>
</gene>
<proteinExistence type="predicted"/>
<evidence type="ECO:0000256" key="3">
    <source>
        <dbReference type="ARBA" id="ARBA00022989"/>
    </source>
</evidence>
<protein>
    <submittedName>
        <fullName evidence="7">Sulphate transporter</fullName>
    </submittedName>
</protein>
<organism evidence="7 8">
    <name type="scientific">Desulfuromonas acetoxidans (strain DSM 684 / 11070)</name>
    <dbReference type="NCBI Taxonomy" id="281689"/>
    <lineage>
        <taxon>Bacteria</taxon>
        <taxon>Pseudomonadati</taxon>
        <taxon>Thermodesulfobacteriota</taxon>
        <taxon>Desulfuromonadia</taxon>
        <taxon>Desulfuromonadales</taxon>
        <taxon>Desulfuromonadaceae</taxon>
        <taxon>Desulfuromonas</taxon>
    </lineage>
</organism>
<evidence type="ECO:0000256" key="2">
    <source>
        <dbReference type="ARBA" id="ARBA00022692"/>
    </source>
</evidence>
<comment type="subcellular location">
    <subcellularLocation>
        <location evidence="1">Membrane</location>
        <topology evidence="1">Multi-pass membrane protein</topology>
    </subcellularLocation>
</comment>